<dbReference type="AlphaFoldDB" id="A0A5B9PAT9"/>
<accession>A0A5B9PAT9</accession>
<dbReference type="Proteomes" id="UP000322214">
    <property type="component" value="Chromosome"/>
</dbReference>
<feature type="transmembrane region" description="Helical" evidence="1">
    <location>
        <begin position="107"/>
        <end position="131"/>
    </location>
</feature>
<dbReference type="RefSeq" id="WP_075085710.1">
    <property type="nucleotide sequence ID" value="NZ_CP042912.1"/>
</dbReference>
<proteinExistence type="predicted"/>
<keyword evidence="1" id="KW-0472">Membrane</keyword>
<protein>
    <submittedName>
        <fullName evidence="2">Uncharacterized protein</fullName>
    </submittedName>
</protein>
<keyword evidence="1" id="KW-0812">Transmembrane</keyword>
<name>A0A5B9PAT9_9BACT</name>
<keyword evidence="3" id="KW-1185">Reference proteome</keyword>
<feature type="transmembrane region" description="Helical" evidence="1">
    <location>
        <begin position="182"/>
        <end position="204"/>
    </location>
</feature>
<organism evidence="2 3">
    <name type="scientific">Mariniblastus fucicola</name>
    <dbReference type="NCBI Taxonomy" id="980251"/>
    <lineage>
        <taxon>Bacteria</taxon>
        <taxon>Pseudomonadati</taxon>
        <taxon>Planctomycetota</taxon>
        <taxon>Planctomycetia</taxon>
        <taxon>Pirellulales</taxon>
        <taxon>Pirellulaceae</taxon>
        <taxon>Mariniblastus</taxon>
    </lineage>
</organism>
<gene>
    <name evidence="2" type="ORF">MFFC18_00700</name>
</gene>
<evidence type="ECO:0000313" key="2">
    <source>
        <dbReference type="EMBL" id="QEG20223.1"/>
    </source>
</evidence>
<feature type="transmembrane region" description="Helical" evidence="1">
    <location>
        <begin position="25"/>
        <end position="44"/>
    </location>
</feature>
<dbReference type="OrthoDB" id="277423at2"/>
<dbReference type="STRING" id="980251.GCA_001642875_03691"/>
<evidence type="ECO:0000313" key="3">
    <source>
        <dbReference type="Proteomes" id="UP000322214"/>
    </source>
</evidence>
<feature type="transmembrane region" description="Helical" evidence="1">
    <location>
        <begin position="65"/>
        <end position="87"/>
    </location>
</feature>
<sequence length="224" mass="24103">MGTADSLKQKKSQWLPAAADVRGNLVRMIAILGFYAVHLLNYFLPALGESAVRTAVGLKGPSVSGVVHLAVSILVFAWLLQAMGVHLASMTRPLTRKLALAVIVGDVVWLTAALCFSTGAAGPMVAGYFLILGLSALRLDLRLIRWATVATCFGYLFVLGATRWPVGLLKEIQVEAVPRYHQIMTIVALILMGVVLGQVVRLAWGIVASHRRVELGGQSEVPHE</sequence>
<feature type="transmembrane region" description="Helical" evidence="1">
    <location>
        <begin position="143"/>
        <end position="162"/>
    </location>
</feature>
<keyword evidence="1" id="KW-1133">Transmembrane helix</keyword>
<evidence type="ECO:0000256" key="1">
    <source>
        <dbReference type="SAM" id="Phobius"/>
    </source>
</evidence>
<dbReference type="KEGG" id="mff:MFFC18_00700"/>
<dbReference type="EMBL" id="CP042912">
    <property type="protein sequence ID" value="QEG20223.1"/>
    <property type="molecule type" value="Genomic_DNA"/>
</dbReference>
<reference evidence="2 3" key="1">
    <citation type="submission" date="2019-08" db="EMBL/GenBank/DDBJ databases">
        <title>Deep-cultivation of Planctomycetes and their phenomic and genomic characterization uncovers novel biology.</title>
        <authorList>
            <person name="Wiegand S."/>
            <person name="Jogler M."/>
            <person name="Boedeker C."/>
            <person name="Pinto D."/>
            <person name="Vollmers J."/>
            <person name="Rivas-Marin E."/>
            <person name="Kohn T."/>
            <person name="Peeters S.H."/>
            <person name="Heuer A."/>
            <person name="Rast P."/>
            <person name="Oberbeckmann S."/>
            <person name="Bunk B."/>
            <person name="Jeske O."/>
            <person name="Meyerdierks A."/>
            <person name="Storesund J.E."/>
            <person name="Kallscheuer N."/>
            <person name="Luecker S."/>
            <person name="Lage O.M."/>
            <person name="Pohl T."/>
            <person name="Merkel B.J."/>
            <person name="Hornburger P."/>
            <person name="Mueller R.-W."/>
            <person name="Bruemmer F."/>
            <person name="Labrenz M."/>
            <person name="Spormann A.M."/>
            <person name="Op den Camp H."/>
            <person name="Overmann J."/>
            <person name="Amann R."/>
            <person name="Jetten M.S.M."/>
            <person name="Mascher T."/>
            <person name="Medema M.H."/>
            <person name="Devos D.P."/>
            <person name="Kaster A.-K."/>
            <person name="Ovreas L."/>
            <person name="Rohde M."/>
            <person name="Galperin M.Y."/>
            <person name="Jogler C."/>
        </authorList>
    </citation>
    <scope>NUCLEOTIDE SEQUENCE [LARGE SCALE GENOMIC DNA]</scope>
    <source>
        <strain evidence="2 3">FC18</strain>
    </source>
</reference>